<evidence type="ECO:0000313" key="1">
    <source>
        <dbReference type="EMBL" id="ANW99961.1"/>
    </source>
</evidence>
<dbReference type="RefSeq" id="WP_015358257.1">
    <property type="nucleotide sequence ID" value="NZ_CP014672.1"/>
</dbReference>
<sequence>MKKEYDFLPEYKAERLSLIYTLHAISHLSKDEIELLKTLRRDLSLLDKVTENNGEVFPKIQKILSHFNLNSIQEVIETVESYNLFELCNF</sequence>
<dbReference type="EMBL" id="CP014672">
    <property type="protein sequence ID" value="ANW99961.1"/>
    <property type="molecule type" value="Genomic_DNA"/>
</dbReference>
<accession>A0A1B1YGT0</accession>
<dbReference type="Proteomes" id="UP000092971">
    <property type="component" value="Chromosome"/>
</dbReference>
<proteinExistence type="predicted"/>
<organism evidence="1 2">
    <name type="scientific">Thermoclostridium stercorarium subsp. thermolacticum DSM 2910</name>
    <dbReference type="NCBI Taxonomy" id="1121336"/>
    <lineage>
        <taxon>Bacteria</taxon>
        <taxon>Bacillati</taxon>
        <taxon>Bacillota</taxon>
        <taxon>Clostridia</taxon>
        <taxon>Eubacteriales</taxon>
        <taxon>Oscillospiraceae</taxon>
        <taxon>Thermoclostridium</taxon>
    </lineage>
</organism>
<dbReference type="AlphaFoldDB" id="A0A1B1YGT0"/>
<protein>
    <submittedName>
        <fullName evidence="1">Uncharacterized protein</fullName>
    </submittedName>
</protein>
<evidence type="ECO:0000313" key="2">
    <source>
        <dbReference type="Proteomes" id="UP000092971"/>
    </source>
</evidence>
<gene>
    <name evidence="1" type="ORF">CSTERTH_02490</name>
</gene>
<reference evidence="1 2" key="1">
    <citation type="submission" date="2016-02" db="EMBL/GenBank/DDBJ databases">
        <title>Comparison of Clostridium stercorarium subspecies using comparative genomics and transcriptomics.</title>
        <authorList>
            <person name="Schellenberg J."/>
            <person name="Thallinger G."/>
            <person name="Levin D.B."/>
            <person name="Zhang X."/>
            <person name="Alvare G."/>
            <person name="Fristensky B."/>
            <person name="Sparling R."/>
        </authorList>
    </citation>
    <scope>NUCLEOTIDE SEQUENCE [LARGE SCALE GENOMIC DNA]</scope>
    <source>
        <strain evidence="1 2">DSM 2910</strain>
    </source>
</reference>
<name>A0A1B1YGT0_THEST</name>